<accession>B9RA33</accession>
<dbReference type="PANTHER" id="PTHR12415:SF3">
    <property type="entry name" value="OS04G0403400 PROTEIN"/>
    <property type="match status" value="1"/>
</dbReference>
<dbReference type="Gene3D" id="2.60.200.20">
    <property type="match status" value="1"/>
</dbReference>
<dbReference type="SUPFAM" id="SSF56024">
    <property type="entry name" value="Phospholipase D/nuclease"/>
    <property type="match status" value="2"/>
</dbReference>
<reference evidence="8" key="1">
    <citation type="journal article" date="2010" name="Nat. Biotechnol.">
        <title>Draft genome sequence of the oilseed species Ricinus communis.</title>
        <authorList>
            <person name="Chan A.P."/>
            <person name="Crabtree J."/>
            <person name="Zhao Q."/>
            <person name="Lorenzi H."/>
            <person name="Orvis J."/>
            <person name="Puiu D."/>
            <person name="Melake-Berhan A."/>
            <person name="Jones K.M."/>
            <person name="Redman J."/>
            <person name="Chen G."/>
            <person name="Cahoon E.B."/>
            <person name="Gedil M."/>
            <person name="Stanke M."/>
            <person name="Haas B.J."/>
            <person name="Wortman J.R."/>
            <person name="Fraser-Liggett C.M."/>
            <person name="Ravel J."/>
            <person name="Rabinowicz P.D."/>
        </authorList>
    </citation>
    <scope>NUCLEOTIDE SEQUENCE [LARGE SCALE GENOMIC DNA]</scope>
    <source>
        <strain evidence="8">cv. Hale</strain>
    </source>
</reference>
<dbReference type="SMART" id="SM00910">
    <property type="entry name" value="HIRAN"/>
    <property type="match status" value="1"/>
</dbReference>
<dbReference type="SUPFAM" id="SSF49879">
    <property type="entry name" value="SMAD/FHA domain"/>
    <property type="match status" value="1"/>
</dbReference>
<keyword evidence="1" id="KW-0479">Metal-binding</keyword>
<protein>
    <submittedName>
        <fullName evidence="7">Tyrosyl-DNA phosphodiesterase, putative</fullName>
    </submittedName>
</protein>
<evidence type="ECO:0000259" key="6">
    <source>
        <dbReference type="PROSITE" id="PS50006"/>
    </source>
</evidence>
<dbReference type="InterPro" id="IPR000253">
    <property type="entry name" value="FHA_dom"/>
</dbReference>
<keyword evidence="8" id="KW-1185">Reference proteome</keyword>
<evidence type="ECO:0000256" key="4">
    <source>
        <dbReference type="PIRSR" id="PIRSR610347-2"/>
    </source>
</evidence>
<evidence type="ECO:0000313" key="7">
    <source>
        <dbReference type="EMBL" id="EEF51660.1"/>
    </source>
</evidence>
<dbReference type="GO" id="GO:0008270">
    <property type="term" value="F:zinc ion binding"/>
    <property type="evidence" value="ECO:0007669"/>
    <property type="project" value="InterPro"/>
</dbReference>
<keyword evidence="2" id="KW-0378">Hydrolase</keyword>
<dbReference type="Gene3D" id="3.30.70.2330">
    <property type="match status" value="1"/>
</dbReference>
<dbReference type="GO" id="GO:0016818">
    <property type="term" value="F:hydrolase activity, acting on acid anhydrides, in phosphorus-containing anhydrides"/>
    <property type="evidence" value="ECO:0007669"/>
    <property type="project" value="InterPro"/>
</dbReference>
<dbReference type="PANTHER" id="PTHR12415">
    <property type="entry name" value="TYROSYL-DNA PHOSPHODIESTERASE 1"/>
    <property type="match status" value="1"/>
</dbReference>
<dbReference type="CDD" id="cd09123">
    <property type="entry name" value="PLDc_Tdp1_2"/>
    <property type="match status" value="1"/>
</dbReference>
<proteinExistence type="predicted"/>
<dbReference type="AlphaFoldDB" id="B9RA33"/>
<feature type="domain" description="FHA" evidence="6">
    <location>
        <begin position="77"/>
        <end position="171"/>
    </location>
</feature>
<evidence type="ECO:0000313" key="8">
    <source>
        <dbReference type="Proteomes" id="UP000008311"/>
    </source>
</evidence>
<dbReference type="GO" id="GO:0005634">
    <property type="term" value="C:nucleus"/>
    <property type="evidence" value="ECO:0007669"/>
    <property type="project" value="InterPro"/>
</dbReference>
<dbReference type="Pfam" id="PF08797">
    <property type="entry name" value="HIRAN"/>
    <property type="match status" value="1"/>
</dbReference>
<dbReference type="Pfam" id="PF00498">
    <property type="entry name" value="FHA"/>
    <property type="match status" value="1"/>
</dbReference>
<dbReference type="GO" id="GO:0003676">
    <property type="term" value="F:nucleic acid binding"/>
    <property type="evidence" value="ECO:0007669"/>
    <property type="project" value="InterPro"/>
</dbReference>
<dbReference type="PROSITE" id="PS50006">
    <property type="entry name" value="FHA_DOMAIN"/>
    <property type="match status" value="1"/>
</dbReference>
<feature type="active site" description="Nucleophile" evidence="3">
    <location>
        <position position="540"/>
    </location>
</feature>
<evidence type="ECO:0000256" key="1">
    <source>
        <dbReference type="ARBA" id="ARBA00022723"/>
    </source>
</evidence>
<evidence type="ECO:0000256" key="2">
    <source>
        <dbReference type="ARBA" id="ARBA00022801"/>
    </source>
</evidence>
<evidence type="ECO:0000256" key="3">
    <source>
        <dbReference type="PIRSR" id="PIRSR610347-1"/>
    </source>
</evidence>
<organism evidence="7 8">
    <name type="scientific">Ricinus communis</name>
    <name type="common">Castor bean</name>
    <dbReference type="NCBI Taxonomy" id="3988"/>
    <lineage>
        <taxon>Eukaryota</taxon>
        <taxon>Viridiplantae</taxon>
        <taxon>Streptophyta</taxon>
        <taxon>Embryophyta</taxon>
        <taxon>Tracheophyta</taxon>
        <taxon>Spermatophyta</taxon>
        <taxon>Magnoliopsida</taxon>
        <taxon>eudicotyledons</taxon>
        <taxon>Gunneridae</taxon>
        <taxon>Pentapetalae</taxon>
        <taxon>rosids</taxon>
        <taxon>fabids</taxon>
        <taxon>Malpighiales</taxon>
        <taxon>Euphorbiaceae</taxon>
        <taxon>Acalyphoideae</taxon>
        <taxon>Acalypheae</taxon>
        <taxon>Ricinus</taxon>
    </lineage>
</organism>
<dbReference type="InterPro" id="IPR008984">
    <property type="entry name" value="SMAD_FHA_dom_sf"/>
</dbReference>
<dbReference type="InterPro" id="IPR014905">
    <property type="entry name" value="HIRAN"/>
</dbReference>
<dbReference type="Gene3D" id="3.30.870.10">
    <property type="entry name" value="Endonuclease Chain A"/>
    <property type="match status" value="2"/>
</dbReference>
<dbReference type="GO" id="GO:0008081">
    <property type="term" value="F:phosphoric diester hydrolase activity"/>
    <property type="evidence" value="ECO:0007669"/>
    <property type="project" value="InterPro"/>
</dbReference>
<feature type="binding site" evidence="4">
    <location>
        <position position="542"/>
    </location>
    <ligand>
        <name>substrate</name>
    </ligand>
</feature>
<dbReference type="InParanoid" id="B9RA33"/>
<dbReference type="Proteomes" id="UP000008311">
    <property type="component" value="Unassembled WGS sequence"/>
</dbReference>
<gene>
    <name evidence="7" type="ORF">RCOM_1502980</name>
</gene>
<dbReference type="EMBL" id="EQ973773">
    <property type="protein sequence ID" value="EEF51660.1"/>
    <property type="molecule type" value="Genomic_DNA"/>
</dbReference>
<dbReference type="CDD" id="cd09122">
    <property type="entry name" value="PLDc_Tdp1_1"/>
    <property type="match status" value="1"/>
</dbReference>
<dbReference type="CDD" id="cd00060">
    <property type="entry name" value="FHA"/>
    <property type="match status" value="1"/>
</dbReference>
<evidence type="ECO:0000256" key="5">
    <source>
        <dbReference type="PIRSR" id="PIRSR610347-3"/>
    </source>
</evidence>
<dbReference type="FunCoup" id="B9RA33">
    <property type="interactions" value="27"/>
</dbReference>
<feature type="site" description="Interaction with DNA" evidence="5">
    <location>
        <position position="998"/>
    </location>
</feature>
<dbReference type="Pfam" id="PF06087">
    <property type="entry name" value="Tyr-DNA_phospho"/>
    <property type="match status" value="2"/>
</dbReference>
<dbReference type="GO" id="GO:0006281">
    <property type="term" value="P:DNA repair"/>
    <property type="evidence" value="ECO:0007669"/>
    <property type="project" value="InterPro"/>
</dbReference>
<dbReference type="InterPro" id="IPR010347">
    <property type="entry name" value="Tdp1"/>
</dbReference>
<dbReference type="SMART" id="SM00240">
    <property type="entry name" value="FHA"/>
    <property type="match status" value="1"/>
</dbReference>
<sequence>MKDSIFLLPSIAKTHHKSTELRDKKDNNPLLPTSTCKKPKQINKSAFIHLQSLDVPLISPATGSPLDSICLEPDRPYTIGRSSTDPDCDFVFSDRRVSKQHCQILFDSVNRKVYILDGILLLHSISSIRVVSEFRKRLRNYDQLEGEEKEGFECLRIRFSMNGVFINGIRVKRGIVRELCTGDEVLFVCGNEGLCNLGVRIGFLIQGVVFKEEVVIGSNEIQLGRPCLLGTSSMSVGHSQGSVSSGSRTKRVFAVRANEVMANEYDFLELKLGGIVKRARFLVSQCRQILHSGDPISYFQQCSLSDFRMETRDVLNSKLDCGACGRVCDNSRIPVVDGSEVNNAALVFRQAAKCCENSHINLNIENNKEIGDMECVSFGGNSMCQKDISEVHFEIDFDYSHKKDAPHLADSQMKTQENYCQLPGKKFYLNRLHFMEHGSFSHQNVVSLPELLHPIENIMRIFIATFTSDILWFLSYCEIPSHLPVTIACHNTERCWSSNPDKRISMPYSNFPNLSVVFPPFPEAIAFGNDRRRQGIACHHPKLLVLQRENSIRVIITSANLVPNQWHNVTNTIWWQDFPRRSTPDLSSLFTRVSDGEISQDSRSDFAAQLAGFIASLVIDVPSQAHWVVELTKYNFDGALGYLVASIPGIHSRGTPYACQYAMKSIDVKFLGSVEASVVGLSHLFHTSTDTNGALLKKLAAFLGRFPENAYGMSEIILRRNTNVPADVNAVSILIPNPDKFSGDCVQLGFLPRYVAKWVSPLWDSGFFKFSGYIHPKEALEAASGGNDMRGPCFPDIMKMMLPQHVIAVCSLVASIQRCTGLWRLQEVLDQYKWPEVEQSDFIYGSSSIGSSINAQFLSAFSAAAGKRSLQLFDSEESDPEWGCWTKSQELRNPSIRIIFPTIERVKNACNGILSSRRILCFSENTWQRLRSAEILHDAVPHPYDRVGHPMHVKWPLNILYTRETDRENCKQVARRCFQSKTDVSSSGWVYCGSHNFSAAAWGRPICHPFGLKSNEPGKTNLSSGLRLHVCNYELGIIFVFPPSRTKGIDNKDAATLDDVVLPFVVPAPKYGPTDWPATKKAMREALIELNDQEREKLVELANFEETTEEIPDEEEVVEATHYVVEEKEEEKAYAEMLWSQVASSQSC</sequence>
<dbReference type="STRING" id="3988.B9RA33"/>
<name>B9RA33_RICCO</name>
<dbReference type="eggNOG" id="ENOG502QPMZ">
    <property type="taxonomic scope" value="Eukaryota"/>
</dbReference>